<dbReference type="EMBL" id="CP001816">
    <property type="protein sequence ID" value="ACZ11149.1"/>
    <property type="molecule type" value="Genomic_DNA"/>
</dbReference>
<keyword evidence="3" id="KW-1003">Cell membrane</keyword>
<dbReference type="PANTHER" id="PTHR43266:SF2">
    <property type="entry name" value="MAJOR FACILITATOR SUPERFAMILY (MFS) PROFILE DOMAIN-CONTAINING PROTEIN"/>
    <property type="match status" value="1"/>
</dbReference>
<evidence type="ECO:0000256" key="6">
    <source>
        <dbReference type="ARBA" id="ARBA00023136"/>
    </source>
</evidence>
<dbReference type="STRING" id="525898.Sdel_0111"/>
<feature type="transmembrane region" description="Helical" evidence="7">
    <location>
        <begin position="306"/>
        <end position="329"/>
    </location>
</feature>
<evidence type="ECO:0000256" key="1">
    <source>
        <dbReference type="ARBA" id="ARBA00004651"/>
    </source>
</evidence>
<feature type="transmembrane region" description="Helical" evidence="7">
    <location>
        <begin position="143"/>
        <end position="165"/>
    </location>
</feature>
<dbReference type="GO" id="GO:0005886">
    <property type="term" value="C:plasma membrane"/>
    <property type="evidence" value="ECO:0007669"/>
    <property type="project" value="UniProtKB-SubCell"/>
</dbReference>
<feature type="transmembrane region" description="Helical" evidence="7">
    <location>
        <begin position="282"/>
        <end position="300"/>
    </location>
</feature>
<dbReference type="InterPro" id="IPR011701">
    <property type="entry name" value="MFS"/>
</dbReference>
<sequence>MKHYIALLQNNETLRRLSVIQLICYFGAWFSHMGIYTLLIQLGAPIWALSTAAAFTFLPSMLLAPFSGAIIDKVNTKRFMLFLTAIEIVTVFWLIFIDSLDALWILLGLIFVRMGTGSIYFQTEMSLLPKLLNNAELKLANEIHSIIWSISYAFGMAVAGFYIHYFGTTSAFVADMILYCIGFALLLRLNIPSLAQKHALHVKAIMLEGFTYLKEHPKIVHLIFLHACVGLTAYDALIALLADQQYKHLLSVPLIIGFINASRAVSLVLGQFFLSRHINPQSLFYLFIAQGLSIILWGVLQFDFYFSFIGILLCGLFTTTLWSYTYTLLQYETDEAFYGRVIAYNDMIFMGVSTFVSFAIGALFEWGMGLWLITCLLGSAFLGFAFYWRWIQRLHN</sequence>
<feature type="transmembrane region" description="Helical" evidence="7">
    <location>
        <begin position="79"/>
        <end position="96"/>
    </location>
</feature>
<dbReference type="PANTHER" id="PTHR43266">
    <property type="entry name" value="MACROLIDE-EFFLUX PROTEIN"/>
    <property type="match status" value="1"/>
</dbReference>
<dbReference type="SUPFAM" id="SSF103473">
    <property type="entry name" value="MFS general substrate transporter"/>
    <property type="match status" value="1"/>
</dbReference>
<gene>
    <name evidence="8" type="ordered locus">Sdel_0111</name>
</gene>
<keyword evidence="6 7" id="KW-0472">Membrane</keyword>
<dbReference type="GO" id="GO:0022857">
    <property type="term" value="F:transmembrane transporter activity"/>
    <property type="evidence" value="ECO:0007669"/>
    <property type="project" value="InterPro"/>
</dbReference>
<feature type="transmembrane region" description="Helical" evidence="7">
    <location>
        <begin position="46"/>
        <end position="67"/>
    </location>
</feature>
<feature type="transmembrane region" description="Helical" evidence="7">
    <location>
        <begin position="102"/>
        <end position="122"/>
    </location>
</feature>
<comment type="subcellular location">
    <subcellularLocation>
        <location evidence="1">Cell membrane</location>
        <topology evidence="1">Multi-pass membrane protein</topology>
    </subcellularLocation>
</comment>
<keyword evidence="2" id="KW-0813">Transport</keyword>
<dbReference type="KEGG" id="sdl:Sdel_0111"/>
<organism evidence="8 9">
    <name type="scientific">Sulfurospirillum deleyianum (strain ATCC 51133 / DSM 6946 / 5175)</name>
    <dbReference type="NCBI Taxonomy" id="525898"/>
    <lineage>
        <taxon>Bacteria</taxon>
        <taxon>Pseudomonadati</taxon>
        <taxon>Campylobacterota</taxon>
        <taxon>Epsilonproteobacteria</taxon>
        <taxon>Campylobacterales</taxon>
        <taxon>Sulfurospirillaceae</taxon>
        <taxon>Sulfurospirillum</taxon>
    </lineage>
</organism>
<keyword evidence="9" id="KW-1185">Reference proteome</keyword>
<dbReference type="AlphaFoldDB" id="D1AZ11"/>
<dbReference type="InterPro" id="IPR036259">
    <property type="entry name" value="MFS_trans_sf"/>
</dbReference>
<reference evidence="8 9" key="2">
    <citation type="journal article" date="2010" name="Stand. Genomic Sci.">
        <title>Complete genome sequence of Sulfurospirillum deleyianum type strain (5175).</title>
        <authorList>
            <person name="Sikorski J."/>
            <person name="Lapidus A."/>
            <person name="Copeland A."/>
            <person name="Glavina Del Rio T."/>
            <person name="Nolan M."/>
            <person name="Lucas S."/>
            <person name="Chen F."/>
            <person name="Tice H."/>
            <person name="Cheng J.F."/>
            <person name="Saunders E."/>
            <person name="Bruce D."/>
            <person name="Goodwin L."/>
            <person name="Pitluck S."/>
            <person name="Ovchinnikova G."/>
            <person name="Pati A."/>
            <person name="Ivanova N."/>
            <person name="Mavromatis K."/>
            <person name="Chen A."/>
            <person name="Palaniappan K."/>
            <person name="Chain P."/>
            <person name="Land M."/>
            <person name="Hauser L."/>
            <person name="Chang Y.J."/>
            <person name="Jeffries C.D."/>
            <person name="Brettin T."/>
            <person name="Detter J.C."/>
            <person name="Han C."/>
            <person name="Rohde M."/>
            <person name="Lang E."/>
            <person name="Spring S."/>
            <person name="Goker M."/>
            <person name="Bristow J."/>
            <person name="Eisen J.A."/>
            <person name="Markowitz V."/>
            <person name="Hugenholtz P."/>
            <person name="Kyrpides N.C."/>
            <person name="Klenk H.P."/>
        </authorList>
    </citation>
    <scope>NUCLEOTIDE SEQUENCE [LARGE SCALE GENOMIC DNA]</scope>
    <source>
        <strain evidence="9">ATCC 51133 / DSM 6946 / 5175</strain>
    </source>
</reference>
<protein>
    <submittedName>
        <fullName evidence="8">Major facilitator superfamily MFS_1</fullName>
    </submittedName>
</protein>
<dbReference type="eggNOG" id="COG2814">
    <property type="taxonomic scope" value="Bacteria"/>
</dbReference>
<dbReference type="Pfam" id="PF07690">
    <property type="entry name" value="MFS_1"/>
    <property type="match status" value="1"/>
</dbReference>
<dbReference type="Gene3D" id="1.20.1250.20">
    <property type="entry name" value="MFS general substrate transporter like domains"/>
    <property type="match status" value="1"/>
</dbReference>
<dbReference type="CDD" id="cd06173">
    <property type="entry name" value="MFS_MefA_like"/>
    <property type="match status" value="1"/>
</dbReference>
<keyword evidence="4 7" id="KW-0812">Transmembrane</keyword>
<accession>D1AZ11</accession>
<evidence type="ECO:0000313" key="9">
    <source>
        <dbReference type="Proteomes" id="UP000002222"/>
    </source>
</evidence>
<reference evidence="9" key="1">
    <citation type="submission" date="2009-11" db="EMBL/GenBank/DDBJ databases">
        <title>The complete genome of Sulfurospirillum deleyianum DSM 6946.</title>
        <authorList>
            <consortium name="US DOE Joint Genome Institute (JGI-PGF)"/>
            <person name="Lucas S."/>
            <person name="Copeland A."/>
            <person name="Lapidus A."/>
            <person name="Glavina del Rio T."/>
            <person name="Dalin E."/>
            <person name="Tice H."/>
            <person name="Bruce D."/>
            <person name="Goodwin L."/>
            <person name="Pitluck S."/>
            <person name="Kyrpides N."/>
            <person name="Mavromatis K."/>
            <person name="Ivanova N."/>
            <person name="Ovchinnikova G."/>
            <person name="Munk A.C."/>
            <person name="Lu M."/>
            <person name="Brettin T."/>
            <person name="Detter J.C."/>
            <person name="Han C."/>
            <person name="Tapia R."/>
            <person name="Larimer F."/>
            <person name="Land M."/>
            <person name="Hauser L."/>
            <person name="Markowitz V."/>
            <person name="Cheng J.F."/>
            <person name="Hugenholtz P."/>
            <person name="Woyke T."/>
            <person name="Wu D."/>
            <person name="Aumann P."/>
            <person name="Schneider S."/>
            <person name="Lang E."/>
            <person name="Spring S."/>
            <person name="Klenk H.P."/>
            <person name="Eisen J.A."/>
        </authorList>
    </citation>
    <scope>NUCLEOTIDE SEQUENCE [LARGE SCALE GENOMIC DNA]</scope>
    <source>
        <strain evidence="9">ATCC 51133 / DSM 6946 / 5175</strain>
    </source>
</reference>
<feature type="transmembrane region" description="Helical" evidence="7">
    <location>
        <begin position="341"/>
        <end position="364"/>
    </location>
</feature>
<dbReference type="OrthoDB" id="9775268at2"/>
<keyword evidence="5 7" id="KW-1133">Transmembrane helix</keyword>
<dbReference type="RefSeq" id="WP_012855915.1">
    <property type="nucleotide sequence ID" value="NC_013512.1"/>
</dbReference>
<evidence type="ECO:0000256" key="3">
    <source>
        <dbReference type="ARBA" id="ARBA00022475"/>
    </source>
</evidence>
<feature type="transmembrane region" description="Helical" evidence="7">
    <location>
        <begin position="20"/>
        <end position="40"/>
    </location>
</feature>
<dbReference type="Proteomes" id="UP000002222">
    <property type="component" value="Chromosome"/>
</dbReference>
<feature type="transmembrane region" description="Helical" evidence="7">
    <location>
        <begin position="370"/>
        <end position="390"/>
    </location>
</feature>
<feature type="transmembrane region" description="Helical" evidence="7">
    <location>
        <begin position="171"/>
        <end position="191"/>
    </location>
</feature>
<feature type="transmembrane region" description="Helical" evidence="7">
    <location>
        <begin position="248"/>
        <end position="270"/>
    </location>
</feature>
<proteinExistence type="predicted"/>
<name>D1AZ11_SULD5</name>
<evidence type="ECO:0000256" key="5">
    <source>
        <dbReference type="ARBA" id="ARBA00022989"/>
    </source>
</evidence>
<dbReference type="HOGENOM" id="CLU_699502_0_0_7"/>
<feature type="transmembrane region" description="Helical" evidence="7">
    <location>
        <begin position="219"/>
        <end position="242"/>
    </location>
</feature>
<evidence type="ECO:0000256" key="7">
    <source>
        <dbReference type="SAM" id="Phobius"/>
    </source>
</evidence>
<evidence type="ECO:0000256" key="4">
    <source>
        <dbReference type="ARBA" id="ARBA00022692"/>
    </source>
</evidence>
<evidence type="ECO:0000256" key="2">
    <source>
        <dbReference type="ARBA" id="ARBA00022448"/>
    </source>
</evidence>
<evidence type="ECO:0000313" key="8">
    <source>
        <dbReference type="EMBL" id="ACZ11149.1"/>
    </source>
</evidence>